<feature type="region of interest" description="Disordered" evidence="7">
    <location>
        <begin position="1"/>
        <end position="34"/>
    </location>
</feature>
<evidence type="ECO:0000256" key="7">
    <source>
        <dbReference type="SAM" id="MobiDB-lite"/>
    </source>
</evidence>
<evidence type="ECO:0000259" key="8">
    <source>
        <dbReference type="PROSITE" id="PS50109"/>
    </source>
</evidence>
<evidence type="ECO:0000313" key="11">
    <source>
        <dbReference type="Proteomes" id="UP000198717"/>
    </source>
</evidence>
<keyword evidence="3" id="KW-0597">Phosphoprotein</keyword>
<comment type="catalytic activity">
    <reaction evidence="1">
        <text>ATP + protein L-histidine = ADP + protein N-phospho-L-histidine.</text>
        <dbReference type="EC" id="2.7.13.3"/>
    </reaction>
</comment>
<dbReference type="NCBIfam" id="TIGR00229">
    <property type="entry name" value="sensory_box"/>
    <property type="match status" value="1"/>
</dbReference>
<keyword evidence="11" id="KW-1185">Reference proteome</keyword>
<dbReference type="SMART" id="SM00388">
    <property type="entry name" value="HisKA"/>
    <property type="match status" value="1"/>
</dbReference>
<dbReference type="PANTHER" id="PTHR43711">
    <property type="entry name" value="TWO-COMPONENT HISTIDINE KINASE"/>
    <property type="match status" value="1"/>
</dbReference>
<proteinExistence type="predicted"/>
<dbReference type="SMART" id="SM00387">
    <property type="entry name" value="HATPase_c"/>
    <property type="match status" value="1"/>
</dbReference>
<dbReference type="InterPro" id="IPR035965">
    <property type="entry name" value="PAS-like_dom_sf"/>
</dbReference>
<dbReference type="PROSITE" id="PS50109">
    <property type="entry name" value="HIS_KIN"/>
    <property type="match status" value="1"/>
</dbReference>
<dbReference type="GO" id="GO:0016301">
    <property type="term" value="F:kinase activity"/>
    <property type="evidence" value="ECO:0007669"/>
    <property type="project" value="UniProtKB-KW"/>
</dbReference>
<keyword evidence="4" id="KW-0808">Transferase</keyword>
<evidence type="ECO:0000256" key="6">
    <source>
        <dbReference type="ARBA" id="ARBA00023012"/>
    </source>
</evidence>
<dbReference type="Pfam" id="PF02518">
    <property type="entry name" value="HATPase_c"/>
    <property type="match status" value="1"/>
</dbReference>
<evidence type="ECO:0000256" key="3">
    <source>
        <dbReference type="ARBA" id="ARBA00022553"/>
    </source>
</evidence>
<dbReference type="InterPro" id="IPR000014">
    <property type="entry name" value="PAS"/>
</dbReference>
<dbReference type="SUPFAM" id="SSF55874">
    <property type="entry name" value="ATPase domain of HSP90 chaperone/DNA topoisomerase II/histidine kinase"/>
    <property type="match status" value="1"/>
</dbReference>
<dbReference type="Proteomes" id="UP000198717">
    <property type="component" value="Unassembled WGS sequence"/>
</dbReference>
<sequence length="420" mass="45288">MTPRLGSAQDTGPDVTTPEGGGSAAPPSGGGSRPVELAELMATVPLGMAIIDRELRFVEVSDAMAAMHGVSREAHLGQPMVEVLRAEPSAADVVRRVRRVLETGVALEGVEIIHRESGAHGERTRVYRASYHPVRRDGAIVAACIYVEDMTERRRVEAQRDAGAARERSVREQALRETQEAVRARDEFLSVAAHELRTPLTSLRLHLQLLLRQVGGSNQEPPAELAPRARVLDRQLSRLVGLVNTLLDVSRLAAGRLSLEPRELDLAQMVRQMAEAFSEEFNRAGSTLSLHVDGPLLGEWDSLRLEQVLVNLLSNAVKYGGGQPVEVSLASEGPTAVLAVKDQGIGISEDGMARLFGKFERAVSERHYGGLGLGLYITRQIVEAMGGSITVRSAQGKGSTFILRLPTRPPVPTKAAAGAR</sequence>
<dbReference type="EMBL" id="FNAJ01000002">
    <property type="protein sequence ID" value="SDD63047.1"/>
    <property type="molecule type" value="Genomic_DNA"/>
</dbReference>
<dbReference type="InterPro" id="IPR005467">
    <property type="entry name" value="His_kinase_dom"/>
</dbReference>
<gene>
    <name evidence="10" type="ORF">SAMN04488504_10240</name>
</gene>
<dbReference type="PANTHER" id="PTHR43711:SF1">
    <property type="entry name" value="HISTIDINE KINASE 1"/>
    <property type="match status" value="1"/>
</dbReference>
<feature type="domain" description="Histidine kinase" evidence="8">
    <location>
        <begin position="191"/>
        <end position="409"/>
    </location>
</feature>
<dbReference type="Gene3D" id="1.10.287.130">
    <property type="match status" value="1"/>
</dbReference>
<feature type="compositionally biased region" description="Gly residues" evidence="7">
    <location>
        <begin position="19"/>
        <end position="32"/>
    </location>
</feature>
<dbReference type="PRINTS" id="PR00344">
    <property type="entry name" value="BCTRLSENSOR"/>
</dbReference>
<dbReference type="InterPro" id="IPR050736">
    <property type="entry name" value="Sensor_HK_Regulatory"/>
</dbReference>
<protein>
    <recommendedName>
        <fullName evidence="2">histidine kinase</fullName>
        <ecNumber evidence="2">2.7.13.3</ecNumber>
    </recommendedName>
</protein>
<dbReference type="Gene3D" id="3.30.565.10">
    <property type="entry name" value="Histidine kinase-like ATPase, C-terminal domain"/>
    <property type="match status" value="1"/>
</dbReference>
<evidence type="ECO:0000256" key="4">
    <source>
        <dbReference type="ARBA" id="ARBA00022679"/>
    </source>
</evidence>
<dbReference type="PROSITE" id="PS50112">
    <property type="entry name" value="PAS"/>
    <property type="match status" value="1"/>
</dbReference>
<feature type="domain" description="PAS" evidence="9">
    <location>
        <begin position="33"/>
        <end position="104"/>
    </location>
</feature>
<evidence type="ECO:0000313" key="10">
    <source>
        <dbReference type="EMBL" id="SDD63047.1"/>
    </source>
</evidence>
<dbReference type="InterPro" id="IPR004358">
    <property type="entry name" value="Sig_transdc_His_kin-like_C"/>
</dbReference>
<dbReference type="Gene3D" id="3.30.450.20">
    <property type="entry name" value="PAS domain"/>
    <property type="match status" value="1"/>
</dbReference>
<dbReference type="InterPro" id="IPR036890">
    <property type="entry name" value="HATPase_C_sf"/>
</dbReference>
<organism evidence="10 11">
    <name type="scientific">Myxococcus virescens</name>
    <dbReference type="NCBI Taxonomy" id="83456"/>
    <lineage>
        <taxon>Bacteria</taxon>
        <taxon>Pseudomonadati</taxon>
        <taxon>Myxococcota</taxon>
        <taxon>Myxococcia</taxon>
        <taxon>Myxococcales</taxon>
        <taxon>Cystobacterineae</taxon>
        <taxon>Myxococcaceae</taxon>
        <taxon>Myxococcus</taxon>
    </lineage>
</organism>
<dbReference type="InterPro" id="IPR013656">
    <property type="entry name" value="PAS_4"/>
</dbReference>
<keyword evidence="6" id="KW-0902">Two-component regulatory system</keyword>
<evidence type="ECO:0000256" key="5">
    <source>
        <dbReference type="ARBA" id="ARBA00022777"/>
    </source>
</evidence>
<accession>A0ABY0MJ28</accession>
<dbReference type="CDD" id="cd00082">
    <property type="entry name" value="HisKA"/>
    <property type="match status" value="1"/>
</dbReference>
<dbReference type="SUPFAM" id="SSF47384">
    <property type="entry name" value="Homodimeric domain of signal transducing histidine kinase"/>
    <property type="match status" value="1"/>
</dbReference>
<evidence type="ECO:0000256" key="2">
    <source>
        <dbReference type="ARBA" id="ARBA00012438"/>
    </source>
</evidence>
<evidence type="ECO:0000259" key="9">
    <source>
        <dbReference type="PROSITE" id="PS50112"/>
    </source>
</evidence>
<dbReference type="InterPro" id="IPR036097">
    <property type="entry name" value="HisK_dim/P_sf"/>
</dbReference>
<dbReference type="EC" id="2.7.13.3" evidence="2"/>
<dbReference type="InterPro" id="IPR003594">
    <property type="entry name" value="HATPase_dom"/>
</dbReference>
<dbReference type="Pfam" id="PF00512">
    <property type="entry name" value="HisKA"/>
    <property type="match status" value="1"/>
</dbReference>
<evidence type="ECO:0000256" key="1">
    <source>
        <dbReference type="ARBA" id="ARBA00000085"/>
    </source>
</evidence>
<comment type="caution">
    <text evidence="10">The sequence shown here is derived from an EMBL/GenBank/DDBJ whole genome shotgun (WGS) entry which is preliminary data.</text>
</comment>
<reference evidence="10 11" key="1">
    <citation type="submission" date="2016-10" db="EMBL/GenBank/DDBJ databases">
        <authorList>
            <person name="Varghese N."/>
            <person name="Submissions S."/>
        </authorList>
    </citation>
    <scope>NUCLEOTIDE SEQUENCE [LARGE SCALE GENOMIC DNA]</scope>
    <source>
        <strain evidence="10 11">DSM 2260</strain>
    </source>
</reference>
<keyword evidence="5 10" id="KW-0418">Kinase</keyword>
<dbReference type="InterPro" id="IPR003661">
    <property type="entry name" value="HisK_dim/P_dom"/>
</dbReference>
<dbReference type="Pfam" id="PF08448">
    <property type="entry name" value="PAS_4"/>
    <property type="match status" value="1"/>
</dbReference>
<name>A0ABY0MJ28_9BACT</name>
<dbReference type="SUPFAM" id="SSF55785">
    <property type="entry name" value="PYP-like sensor domain (PAS domain)"/>
    <property type="match status" value="1"/>
</dbReference>